<dbReference type="Gene3D" id="3.40.50.300">
    <property type="entry name" value="P-loop containing nucleotide triphosphate hydrolases"/>
    <property type="match status" value="1"/>
</dbReference>
<dbReference type="InterPro" id="IPR003593">
    <property type="entry name" value="AAA+_ATPase"/>
</dbReference>
<comment type="caution">
    <text evidence="10">The sequence shown here is derived from an EMBL/GenBank/DDBJ whole genome shotgun (WGS) entry which is preliminary data.</text>
</comment>
<keyword evidence="2" id="KW-0547">Nucleotide-binding</keyword>
<keyword evidence="1 7" id="KW-0597">Phosphoprotein</keyword>
<evidence type="ECO:0000259" key="8">
    <source>
        <dbReference type="PROSITE" id="PS50045"/>
    </source>
</evidence>
<sequence>MPRRVLILDDDREMRAALVALCAQAGWEAEAMADARRALDRLDRMKPDVILSDLQMPAMTGDALLRALPEDAPPLVVITAHGDVPTAVGMMQDGAYSFLEKPFDPKRLLNVLKNASEQHRLREATRRLKARLVDMAGLDRVLIGEVPAMRALRDDVLDLAQVDVPVLVRGATGTGKDVVARALHDLGPRADAPFLAVNCAALTEAGFAADLFGKAGAGEGLLAAAGGGTLFLDEVAAMPGQVQAGLLRVLETGLYRPVGATDTRPLEARIVSATHADLEEDVREGRFRADLMYRLNAVSLFLPPLAARAGDVALLHRHFLDRAARVHGVVAPEPLADDVAALIAHDWPGNLRELAHVAERQVLALRRGRSMGARAAIAGADEAGHPETLREAVAALERDMVARALREAGGRMDEAADRLGIGRRTLNDKIVKLNLDKDSVL</sequence>
<keyword evidence="4" id="KW-0902">Two-component regulatory system</keyword>
<dbReference type="PANTHER" id="PTHR32071">
    <property type="entry name" value="TRANSCRIPTIONAL REGULATORY PROTEIN"/>
    <property type="match status" value="1"/>
</dbReference>
<evidence type="ECO:0000313" key="10">
    <source>
        <dbReference type="EMBL" id="KNG92495.1"/>
    </source>
</evidence>
<keyword evidence="6" id="KW-0804">Transcription</keyword>
<dbReference type="InterPro" id="IPR011006">
    <property type="entry name" value="CheY-like_superfamily"/>
</dbReference>
<dbReference type="SUPFAM" id="SSF52172">
    <property type="entry name" value="CheY-like"/>
    <property type="match status" value="1"/>
</dbReference>
<dbReference type="OrthoDB" id="9802388at2"/>
<dbReference type="PROSITE" id="PS50045">
    <property type="entry name" value="SIGMA54_INTERACT_4"/>
    <property type="match status" value="1"/>
</dbReference>
<proteinExistence type="predicted"/>
<dbReference type="GO" id="GO:0005524">
    <property type="term" value="F:ATP binding"/>
    <property type="evidence" value="ECO:0007669"/>
    <property type="project" value="UniProtKB-KW"/>
</dbReference>
<dbReference type="GO" id="GO:0000160">
    <property type="term" value="P:phosphorelay signal transduction system"/>
    <property type="evidence" value="ECO:0007669"/>
    <property type="project" value="UniProtKB-KW"/>
</dbReference>
<evidence type="ECO:0000256" key="5">
    <source>
        <dbReference type="ARBA" id="ARBA00023015"/>
    </source>
</evidence>
<keyword evidence="3" id="KW-0067">ATP-binding</keyword>
<dbReference type="STRING" id="1317121.ATO11_17120"/>
<dbReference type="Gene3D" id="3.40.50.2300">
    <property type="match status" value="1"/>
</dbReference>
<evidence type="ECO:0000256" key="4">
    <source>
        <dbReference type="ARBA" id="ARBA00023012"/>
    </source>
</evidence>
<evidence type="ECO:0000313" key="11">
    <source>
        <dbReference type="Proteomes" id="UP000036938"/>
    </source>
</evidence>
<dbReference type="SMART" id="SM00382">
    <property type="entry name" value="AAA"/>
    <property type="match status" value="1"/>
</dbReference>
<dbReference type="PANTHER" id="PTHR32071:SF57">
    <property type="entry name" value="C4-DICARBOXYLATE TRANSPORT TRANSCRIPTIONAL REGULATORY PROTEIN DCTD"/>
    <property type="match status" value="1"/>
</dbReference>
<dbReference type="PROSITE" id="PS50110">
    <property type="entry name" value="RESPONSE_REGULATORY"/>
    <property type="match status" value="1"/>
</dbReference>
<dbReference type="PRINTS" id="PR01590">
    <property type="entry name" value="HTHFIS"/>
</dbReference>
<evidence type="ECO:0000256" key="2">
    <source>
        <dbReference type="ARBA" id="ARBA00022741"/>
    </source>
</evidence>
<accession>A0A0L1JL72</accession>
<dbReference type="SUPFAM" id="SSF52540">
    <property type="entry name" value="P-loop containing nucleoside triphosphate hydrolases"/>
    <property type="match status" value="1"/>
</dbReference>
<dbReference type="AlphaFoldDB" id="A0A0L1JL72"/>
<dbReference type="GO" id="GO:0043565">
    <property type="term" value="F:sequence-specific DNA binding"/>
    <property type="evidence" value="ECO:0007669"/>
    <property type="project" value="InterPro"/>
</dbReference>
<dbReference type="PATRIC" id="fig|1317121.7.peg.4157"/>
<keyword evidence="11" id="KW-1185">Reference proteome</keyword>
<dbReference type="InterPro" id="IPR002197">
    <property type="entry name" value="HTH_Fis"/>
</dbReference>
<dbReference type="FunFam" id="3.40.50.2300:FF:000018">
    <property type="entry name" value="DNA-binding transcriptional regulator NtrC"/>
    <property type="match status" value="1"/>
</dbReference>
<feature type="domain" description="Sigma-54 factor interaction" evidence="8">
    <location>
        <begin position="142"/>
        <end position="363"/>
    </location>
</feature>
<dbReference type="Pfam" id="PF00158">
    <property type="entry name" value="Sigma54_activat"/>
    <property type="match status" value="1"/>
</dbReference>
<evidence type="ECO:0000256" key="3">
    <source>
        <dbReference type="ARBA" id="ARBA00022840"/>
    </source>
</evidence>
<dbReference type="Pfam" id="PF00072">
    <property type="entry name" value="Response_reg"/>
    <property type="match status" value="1"/>
</dbReference>
<dbReference type="InterPro" id="IPR027417">
    <property type="entry name" value="P-loop_NTPase"/>
</dbReference>
<dbReference type="InterPro" id="IPR002078">
    <property type="entry name" value="Sigma_54_int"/>
</dbReference>
<evidence type="ECO:0000256" key="1">
    <source>
        <dbReference type="ARBA" id="ARBA00022553"/>
    </source>
</evidence>
<gene>
    <name evidence="10" type="ORF">ATO11_17120</name>
</gene>
<keyword evidence="5" id="KW-0805">Transcription regulation</keyword>
<dbReference type="Pfam" id="PF02954">
    <property type="entry name" value="HTH_8"/>
    <property type="match status" value="1"/>
</dbReference>
<dbReference type="SMART" id="SM00448">
    <property type="entry name" value="REC"/>
    <property type="match status" value="1"/>
</dbReference>
<dbReference type="InterPro" id="IPR009057">
    <property type="entry name" value="Homeodomain-like_sf"/>
</dbReference>
<dbReference type="CDD" id="cd00009">
    <property type="entry name" value="AAA"/>
    <property type="match status" value="1"/>
</dbReference>
<organism evidence="10 11">
    <name type="scientific">Pseudaestuariivita atlantica</name>
    <dbReference type="NCBI Taxonomy" id="1317121"/>
    <lineage>
        <taxon>Bacteria</taxon>
        <taxon>Pseudomonadati</taxon>
        <taxon>Pseudomonadota</taxon>
        <taxon>Alphaproteobacteria</taxon>
        <taxon>Rhodobacterales</taxon>
        <taxon>Paracoccaceae</taxon>
        <taxon>Pseudaestuariivita</taxon>
    </lineage>
</organism>
<evidence type="ECO:0000259" key="9">
    <source>
        <dbReference type="PROSITE" id="PS50110"/>
    </source>
</evidence>
<dbReference type="Gene3D" id="1.10.10.60">
    <property type="entry name" value="Homeodomain-like"/>
    <property type="match status" value="1"/>
</dbReference>
<dbReference type="EMBL" id="AQQZ01000009">
    <property type="protein sequence ID" value="KNG92495.1"/>
    <property type="molecule type" value="Genomic_DNA"/>
</dbReference>
<dbReference type="SUPFAM" id="SSF46689">
    <property type="entry name" value="Homeodomain-like"/>
    <property type="match status" value="1"/>
</dbReference>
<dbReference type="GO" id="GO:0006355">
    <property type="term" value="P:regulation of DNA-templated transcription"/>
    <property type="evidence" value="ECO:0007669"/>
    <property type="project" value="InterPro"/>
</dbReference>
<dbReference type="InterPro" id="IPR001789">
    <property type="entry name" value="Sig_transdc_resp-reg_receiver"/>
</dbReference>
<name>A0A0L1JL72_9RHOB</name>
<evidence type="ECO:0000256" key="6">
    <source>
        <dbReference type="ARBA" id="ARBA00023163"/>
    </source>
</evidence>
<evidence type="ECO:0000256" key="7">
    <source>
        <dbReference type="PROSITE-ProRule" id="PRU00169"/>
    </source>
</evidence>
<feature type="modified residue" description="4-aspartylphosphate" evidence="7">
    <location>
        <position position="53"/>
    </location>
</feature>
<reference evidence="10 11" key="1">
    <citation type="journal article" date="2015" name="Int. J. Syst. Evol. Microbiol.">
        <title>Aestuariivita atlantica sp. nov., isolated from deep sea sediment of the Atlantic Ocean.</title>
        <authorList>
            <person name="Li G."/>
            <person name="Lai Q."/>
            <person name="Du Y."/>
            <person name="Liu X."/>
            <person name="Sun F."/>
            <person name="Shao Z."/>
        </authorList>
    </citation>
    <scope>NUCLEOTIDE SEQUENCE [LARGE SCALE GENOMIC DNA]</scope>
    <source>
        <strain evidence="10 11">22II-S11-z3</strain>
    </source>
</reference>
<dbReference type="Pfam" id="PF25601">
    <property type="entry name" value="AAA_lid_14"/>
    <property type="match status" value="1"/>
</dbReference>
<dbReference type="PROSITE" id="PS00688">
    <property type="entry name" value="SIGMA54_INTERACT_3"/>
    <property type="match status" value="1"/>
</dbReference>
<dbReference type="InterPro" id="IPR025944">
    <property type="entry name" value="Sigma_54_int_dom_CS"/>
</dbReference>
<feature type="domain" description="Response regulatory" evidence="9">
    <location>
        <begin position="4"/>
        <end position="116"/>
    </location>
</feature>
<protein>
    <submittedName>
        <fullName evidence="10">C4-dicarboxylate ABC transporter</fullName>
    </submittedName>
</protein>
<dbReference type="Gene3D" id="1.10.8.60">
    <property type="match status" value="1"/>
</dbReference>
<dbReference type="InterPro" id="IPR058031">
    <property type="entry name" value="AAA_lid_NorR"/>
</dbReference>
<dbReference type="Proteomes" id="UP000036938">
    <property type="component" value="Unassembled WGS sequence"/>
</dbReference>